<feature type="compositionally biased region" description="Basic and acidic residues" evidence="9">
    <location>
        <begin position="271"/>
        <end position="282"/>
    </location>
</feature>
<evidence type="ECO:0000256" key="7">
    <source>
        <dbReference type="ARBA" id="ARBA00023306"/>
    </source>
</evidence>
<dbReference type="InterPro" id="IPR013685">
    <property type="entry name" value="POTRA_FtsQ_type"/>
</dbReference>
<dbReference type="HAMAP" id="MF_00912">
    <property type="entry name" value="DivIB"/>
    <property type="match status" value="1"/>
</dbReference>
<comment type="subcellular location">
    <subcellularLocation>
        <location evidence="8">Cell membrane</location>
        <topology evidence="8">Single-pass type II membrane protein</topology>
    </subcellularLocation>
    <subcellularLocation>
        <location evidence="1">Membrane</location>
    </subcellularLocation>
    <text evidence="8">Localizes to the division septum.</text>
</comment>
<comment type="caution">
    <text evidence="11">The sequence shown here is derived from an EMBL/GenBank/DDBJ whole genome shotgun (WGS) entry which is preliminary data.</text>
</comment>
<dbReference type="EMBL" id="MRZN01000002">
    <property type="protein sequence ID" value="PHK50657.1"/>
    <property type="molecule type" value="Genomic_DNA"/>
</dbReference>
<dbReference type="OrthoDB" id="1819027at2"/>
<comment type="similarity">
    <text evidence="8">Belongs to the FtsQ/DivIB family. DivIB subfamily.</text>
</comment>
<dbReference type="PANTHER" id="PTHR37820">
    <property type="entry name" value="CELL DIVISION PROTEIN DIVIB"/>
    <property type="match status" value="1"/>
</dbReference>
<dbReference type="Proteomes" id="UP000223828">
    <property type="component" value="Unassembled WGS sequence"/>
</dbReference>
<evidence type="ECO:0000256" key="8">
    <source>
        <dbReference type="HAMAP-Rule" id="MF_00912"/>
    </source>
</evidence>
<dbReference type="Gene3D" id="3.40.50.10960">
    <property type="match status" value="1"/>
</dbReference>
<dbReference type="GO" id="GO:0005886">
    <property type="term" value="C:plasma membrane"/>
    <property type="evidence" value="ECO:0007669"/>
    <property type="project" value="UniProtKB-SubCell"/>
</dbReference>
<dbReference type="RefSeq" id="WP_099089343.1">
    <property type="nucleotide sequence ID" value="NZ_MRZN01000002.1"/>
</dbReference>
<protein>
    <recommendedName>
        <fullName evidence="8">Cell division protein DivIB</fullName>
    </recommendedName>
</protein>
<feature type="domain" description="POTRA" evidence="10">
    <location>
        <begin position="51"/>
        <end position="119"/>
    </location>
</feature>
<dbReference type="Gene3D" id="3.10.20.310">
    <property type="entry name" value="membrane protein fhac"/>
    <property type="match status" value="1"/>
</dbReference>
<organism evidence="11 12">
    <name type="scientific">Staphylococcus edaphicus</name>
    <dbReference type="NCBI Taxonomy" id="1955013"/>
    <lineage>
        <taxon>Bacteria</taxon>
        <taxon>Bacillati</taxon>
        <taxon>Bacillota</taxon>
        <taxon>Bacilli</taxon>
        <taxon>Bacillales</taxon>
        <taxon>Staphylococcaceae</taxon>
        <taxon>Staphylococcus</taxon>
    </lineage>
</organism>
<evidence type="ECO:0000256" key="1">
    <source>
        <dbReference type="ARBA" id="ARBA00004370"/>
    </source>
</evidence>
<dbReference type="PANTHER" id="PTHR37820:SF1">
    <property type="entry name" value="CELL DIVISION PROTEIN FTSQ"/>
    <property type="match status" value="1"/>
</dbReference>
<dbReference type="Pfam" id="PF03799">
    <property type="entry name" value="FtsQ_DivIB_C"/>
    <property type="match status" value="1"/>
</dbReference>
<dbReference type="PROSITE" id="PS51779">
    <property type="entry name" value="POTRA"/>
    <property type="match status" value="1"/>
</dbReference>
<comment type="function">
    <text evidence="8">Cell division protein that may be involved in stabilizing or promoting the assembly of the division complex.</text>
</comment>
<feature type="compositionally biased region" description="Polar residues" evidence="9">
    <location>
        <begin position="257"/>
        <end position="270"/>
    </location>
</feature>
<gene>
    <name evidence="8" type="primary">divIB</name>
    <name evidence="11" type="ORF">BTJ66_02125</name>
</gene>
<keyword evidence="7 8" id="KW-0131">Cell cycle</keyword>
<evidence type="ECO:0000256" key="9">
    <source>
        <dbReference type="SAM" id="MobiDB-lite"/>
    </source>
</evidence>
<keyword evidence="2 8" id="KW-1003">Cell membrane</keyword>
<evidence type="ECO:0000256" key="6">
    <source>
        <dbReference type="ARBA" id="ARBA00023136"/>
    </source>
</evidence>
<dbReference type="AlphaFoldDB" id="A0A2C6WT69"/>
<feature type="region of interest" description="Disordered" evidence="9">
    <location>
        <begin position="254"/>
        <end position="297"/>
    </location>
</feature>
<evidence type="ECO:0000313" key="12">
    <source>
        <dbReference type="Proteomes" id="UP000223828"/>
    </source>
</evidence>
<dbReference type="Pfam" id="PF08478">
    <property type="entry name" value="POTRA_1"/>
    <property type="match status" value="1"/>
</dbReference>
<evidence type="ECO:0000256" key="4">
    <source>
        <dbReference type="ARBA" id="ARBA00022692"/>
    </source>
</evidence>
<keyword evidence="5 8" id="KW-1133">Transmembrane helix</keyword>
<name>A0A2C6WT69_9STAP</name>
<dbReference type="InterPro" id="IPR005548">
    <property type="entry name" value="Cell_div_FtsQ/DivIB_C"/>
</dbReference>
<dbReference type="InterPro" id="IPR050487">
    <property type="entry name" value="FtsQ_DivIB"/>
</dbReference>
<keyword evidence="3 8" id="KW-0132">Cell division</keyword>
<evidence type="ECO:0000256" key="2">
    <source>
        <dbReference type="ARBA" id="ARBA00022475"/>
    </source>
</evidence>
<dbReference type="InterPro" id="IPR034746">
    <property type="entry name" value="POTRA"/>
</dbReference>
<feature type="transmembrane region" description="Helical" evidence="8">
    <location>
        <begin position="27"/>
        <end position="47"/>
    </location>
</feature>
<dbReference type="InterPro" id="IPR026580">
    <property type="entry name" value="DivIB"/>
</dbReference>
<evidence type="ECO:0000259" key="10">
    <source>
        <dbReference type="PROSITE" id="PS51779"/>
    </source>
</evidence>
<accession>A0A2C6WT69</accession>
<dbReference type="GO" id="GO:0043093">
    <property type="term" value="P:FtsZ-dependent cytokinesis"/>
    <property type="evidence" value="ECO:0007669"/>
    <property type="project" value="UniProtKB-UniRule"/>
</dbReference>
<proteinExistence type="inferred from homology"/>
<keyword evidence="6 8" id="KW-0472">Membrane</keyword>
<sequence>MADNVKEFDSDYLKEKREKRRKKQKQIQYSIFGVLLFIIILILIYMFTPLSKVNSVKITGNDNVSKNTINKAINVNSNARMYTYSTTKAKNKLEDNKLIKNADVKKQFPNKLSVKVTEKQIVGLVKKKDNYVPILEDGSELDDYDNDGNATDDGPILEGFEKDKKEKIIQQLAKMPANVRSMIAEIKYDPQENSQSQIKLFTTDEIQILGNLNTIGNKMKYYPQMSQSLDRDESGNLKKSGYIDLSVGASFIPYSGGSDTQSTSEQNVQKKTSEESEAKDELQSALNRIADKSKENN</sequence>
<evidence type="ECO:0000313" key="11">
    <source>
        <dbReference type="EMBL" id="PHK50657.1"/>
    </source>
</evidence>
<dbReference type="GO" id="GO:0032153">
    <property type="term" value="C:cell division site"/>
    <property type="evidence" value="ECO:0007669"/>
    <property type="project" value="UniProtKB-UniRule"/>
</dbReference>
<evidence type="ECO:0000256" key="5">
    <source>
        <dbReference type="ARBA" id="ARBA00022989"/>
    </source>
</evidence>
<evidence type="ECO:0000256" key="3">
    <source>
        <dbReference type="ARBA" id="ARBA00022618"/>
    </source>
</evidence>
<reference evidence="12" key="1">
    <citation type="submission" date="2017-10" db="EMBL/GenBank/DDBJ databases">
        <title>Staphylococcus edaphicus sp. nov., isolated in Antarctica, harbouring mecC gene and genomic islands essential in adaptation to extreme environment.</title>
        <authorList>
            <person name="Pantucek R."/>
            <person name="Sedlacek I."/>
            <person name="Indrakova A."/>
            <person name="Vrbovska V."/>
            <person name="Maslanova I."/>
            <person name="Kovarovic V."/>
            <person name="Svec P."/>
            <person name="Kralova S."/>
            <person name="Kristofova L."/>
            <person name="Keklakova J."/>
            <person name="Petras P."/>
            <person name="Doskar J."/>
        </authorList>
    </citation>
    <scope>NUCLEOTIDE SEQUENCE [LARGE SCALE GENOMIC DNA]</scope>
    <source>
        <strain evidence="12">CCM 5085</strain>
    </source>
</reference>
<keyword evidence="4 8" id="KW-0812">Transmembrane</keyword>